<organism evidence="3 4">
    <name type="scientific">Dyella jejuensis</name>
    <dbReference type="NCBI Taxonomy" id="1432009"/>
    <lineage>
        <taxon>Bacteria</taxon>
        <taxon>Pseudomonadati</taxon>
        <taxon>Pseudomonadota</taxon>
        <taxon>Gammaproteobacteria</taxon>
        <taxon>Lysobacterales</taxon>
        <taxon>Rhodanobacteraceae</taxon>
        <taxon>Dyella</taxon>
    </lineage>
</organism>
<feature type="region of interest" description="Disordered" evidence="1">
    <location>
        <begin position="231"/>
        <end position="251"/>
    </location>
</feature>
<dbReference type="InterPro" id="IPR021236">
    <property type="entry name" value="Uncharacterised_YfdX"/>
</dbReference>
<accession>A0ABW8JJ44</accession>
<dbReference type="PROSITE" id="PS51257">
    <property type="entry name" value="PROKAR_LIPOPROTEIN"/>
    <property type="match status" value="1"/>
</dbReference>
<reference evidence="3 4" key="1">
    <citation type="submission" date="2020-10" db="EMBL/GenBank/DDBJ databases">
        <title>Phylogeny of dyella-like bacteria.</title>
        <authorList>
            <person name="Fu J."/>
        </authorList>
    </citation>
    <scope>NUCLEOTIDE SEQUENCE [LARGE SCALE GENOMIC DNA]</scope>
    <source>
        <strain evidence="3 4">JP1</strain>
    </source>
</reference>
<keyword evidence="2" id="KW-0732">Signal</keyword>
<keyword evidence="4" id="KW-1185">Reference proteome</keyword>
<gene>
    <name evidence="3" type="ORF">ISP15_12380</name>
</gene>
<protein>
    <submittedName>
        <fullName evidence="3">YfdX family protein</fullName>
    </submittedName>
</protein>
<evidence type="ECO:0000256" key="1">
    <source>
        <dbReference type="SAM" id="MobiDB-lite"/>
    </source>
</evidence>
<dbReference type="Gene3D" id="6.10.250.2140">
    <property type="match status" value="1"/>
</dbReference>
<dbReference type="RefSeq" id="WP_404547772.1">
    <property type="nucleotide sequence ID" value="NZ_JADIKJ010000013.1"/>
</dbReference>
<dbReference type="EMBL" id="JADIKJ010000013">
    <property type="protein sequence ID" value="MFK2901137.1"/>
    <property type="molecule type" value="Genomic_DNA"/>
</dbReference>
<feature type="signal peptide" evidence="2">
    <location>
        <begin position="1"/>
        <end position="23"/>
    </location>
</feature>
<evidence type="ECO:0000313" key="3">
    <source>
        <dbReference type="EMBL" id="MFK2901137.1"/>
    </source>
</evidence>
<feature type="chain" id="PRO_5046874710" evidence="2">
    <location>
        <begin position="24"/>
        <end position="251"/>
    </location>
</feature>
<proteinExistence type="predicted"/>
<sequence>MTHYRMATALALALACAAGAASADIAQAAAPASSAAATRDFQQLSEQGSQAFQDIEIARIAIFNGHPQVAVTLIKRAQLSLIKAESDGTAFDKAEADLKSPPRHANPAPAAHGAPVRWLPIGADFSLDQDYSADPAKAAAVAASNVHLKKGERDKAIETLRLANIKLSCTLALVPAGTIAADVDEAATLLAHGKYYEANLSLKHVQDSVRYDWVDLNARPAKNATAPVKMGLTEPVTSSTHDAADDAHANK</sequence>
<name>A0ABW8JJ44_9GAMM</name>
<evidence type="ECO:0000313" key="4">
    <source>
        <dbReference type="Proteomes" id="UP001620461"/>
    </source>
</evidence>
<comment type="caution">
    <text evidence="3">The sequence shown here is derived from an EMBL/GenBank/DDBJ whole genome shotgun (WGS) entry which is preliminary data.</text>
</comment>
<evidence type="ECO:0000256" key="2">
    <source>
        <dbReference type="SAM" id="SignalP"/>
    </source>
</evidence>
<dbReference type="Proteomes" id="UP001620461">
    <property type="component" value="Unassembled WGS sequence"/>
</dbReference>
<feature type="compositionally biased region" description="Basic and acidic residues" evidence="1">
    <location>
        <begin position="242"/>
        <end position="251"/>
    </location>
</feature>
<dbReference type="Pfam" id="PF10938">
    <property type="entry name" value="YfdX"/>
    <property type="match status" value="1"/>
</dbReference>
<dbReference type="Gene3D" id="1.20.120.1940">
    <property type="entry name" value="YfdX protein domain"/>
    <property type="match status" value="1"/>
</dbReference>